<name>A0A914H9U7_GLORO</name>
<feature type="compositionally biased region" description="Basic residues" evidence="1">
    <location>
        <begin position="131"/>
        <end position="140"/>
    </location>
</feature>
<dbReference type="AlphaFoldDB" id="A0A914H9U7"/>
<evidence type="ECO:0000256" key="1">
    <source>
        <dbReference type="SAM" id="MobiDB-lite"/>
    </source>
</evidence>
<feature type="transmembrane region" description="Helical" evidence="2">
    <location>
        <begin position="195"/>
        <end position="215"/>
    </location>
</feature>
<proteinExistence type="predicted"/>
<accession>A0A914H9U7</accession>
<keyword evidence="2" id="KW-0812">Transmembrane</keyword>
<keyword evidence="2" id="KW-1133">Transmembrane helix</keyword>
<evidence type="ECO:0000256" key="2">
    <source>
        <dbReference type="SAM" id="Phobius"/>
    </source>
</evidence>
<sequence length="217" mass="24384">MVGKKHAGNICLCNVENHQLPIRWHCTQWHNKDLYNTAQELLDSVPNVNYGQQNVAAAPINVDFVKKWLHKYIDGFQDKIERLMKQFHLALYSFIESIKAKTSSSSTIFWAHRENGFNYQQHHSMAQQQQQRRRQRRGKSMKTFDGITQGGGGGVEAAANPLCILFLLLAMAALVGLIVGLGVPSLDHHAKLPVIIISVVVLVFNLVLLCAMCNLPE</sequence>
<reference evidence="4" key="1">
    <citation type="submission" date="2022-11" db="UniProtKB">
        <authorList>
            <consortium name="WormBaseParasite"/>
        </authorList>
    </citation>
    <scope>IDENTIFICATION</scope>
</reference>
<dbReference type="WBParaSite" id="Gr19_v10_g14592.t1">
    <property type="protein sequence ID" value="Gr19_v10_g14592.t1"/>
    <property type="gene ID" value="Gr19_v10_g14592"/>
</dbReference>
<dbReference type="Proteomes" id="UP000887572">
    <property type="component" value="Unplaced"/>
</dbReference>
<protein>
    <submittedName>
        <fullName evidence="4">Uncharacterized protein</fullName>
    </submittedName>
</protein>
<organism evidence="3 4">
    <name type="scientific">Globodera rostochiensis</name>
    <name type="common">Golden nematode worm</name>
    <name type="synonym">Heterodera rostochiensis</name>
    <dbReference type="NCBI Taxonomy" id="31243"/>
    <lineage>
        <taxon>Eukaryota</taxon>
        <taxon>Metazoa</taxon>
        <taxon>Ecdysozoa</taxon>
        <taxon>Nematoda</taxon>
        <taxon>Chromadorea</taxon>
        <taxon>Rhabditida</taxon>
        <taxon>Tylenchina</taxon>
        <taxon>Tylenchomorpha</taxon>
        <taxon>Tylenchoidea</taxon>
        <taxon>Heteroderidae</taxon>
        <taxon>Heteroderinae</taxon>
        <taxon>Globodera</taxon>
    </lineage>
</organism>
<keyword evidence="2" id="KW-0472">Membrane</keyword>
<feature type="transmembrane region" description="Helical" evidence="2">
    <location>
        <begin position="162"/>
        <end position="183"/>
    </location>
</feature>
<keyword evidence="3" id="KW-1185">Reference proteome</keyword>
<feature type="region of interest" description="Disordered" evidence="1">
    <location>
        <begin position="121"/>
        <end position="145"/>
    </location>
</feature>
<evidence type="ECO:0000313" key="3">
    <source>
        <dbReference type="Proteomes" id="UP000887572"/>
    </source>
</evidence>
<evidence type="ECO:0000313" key="4">
    <source>
        <dbReference type="WBParaSite" id="Gr19_v10_g14592.t1"/>
    </source>
</evidence>